<evidence type="ECO:0000313" key="1">
    <source>
        <dbReference type="EMBL" id="UNA05889.1"/>
    </source>
</evidence>
<dbReference type="Proteomes" id="UP000829378">
    <property type="component" value="Segment"/>
</dbReference>
<keyword evidence="2" id="KW-1185">Reference proteome</keyword>
<accession>A0AAE9FKM6</accession>
<sequence>MLLNDSSLDGRIKGIWYQISNQRKQASITLDEVKFLAESKNLSVLEIKDITFGYDSLSNGILIKTDVGSAIFPRLKADEVKLYRERIIPSRNYEKYWKHIDWFLPPYITNGALYESFKRCGVPPVNFNSVDTITAQKRFEDELSSLYTLSNIILVTIQNLSNSIAIGNHLPIIKESILAYYSGMKIAAISSLIPIIEDILKKIVGERAEELDTVSTINTCFNKACRNAFKFDIHNVDWIPDEFCDLEYLKINNERIFMLETLRAWLLESFYANTESYNRQSGFNRHHFAHAISNIWQNESNFFRAIGLIQALAFVECFSLVDSKVSIFVPEYNDESISFHGEVLACIQAQYIKQLAINHYQLSNELPFNTTASSDGWLIRATVLSEKMNNIIIPQLKRKGWQCHNFGDPIKDGEYITVEAVKNGRNIKIALVYSFAISSEIYSRFNETFDFILCQGASYRANEFTSHLKCQALPLNAWIAPES</sequence>
<evidence type="ECO:0000313" key="2">
    <source>
        <dbReference type="Proteomes" id="UP000829378"/>
    </source>
</evidence>
<gene>
    <name evidence="1" type="ORF">vBYenM5617_001</name>
</gene>
<reference evidence="1 2" key="1">
    <citation type="submission" date="2021-12" db="EMBL/GenBank/DDBJ databases">
        <title>Genomes of temperate Yersinia enterocolitica phages.</title>
        <authorList>
            <person name="Hammerl J.A."/>
            <person name="Hertwig S."/>
        </authorList>
    </citation>
    <scope>NUCLEOTIDE SEQUENCE [LARGE SCALE GENOMIC DNA]</scope>
</reference>
<organism evidence="1 2">
    <name type="scientific">Yersinia phage vB_YenM_56.17</name>
    <dbReference type="NCBI Taxonomy" id="2918927"/>
    <lineage>
        <taxon>Viruses</taxon>
        <taxon>Duplodnaviria</taxon>
        <taxon>Heunggongvirae</taxon>
        <taxon>Uroviricota</taxon>
        <taxon>Caudoviricetes</taxon>
        <taxon>Peduoviridae</taxon>
        <taxon>Duonihilunusvirus</taxon>
        <taxon>Duonihilunusvirus YenM5617</taxon>
    </lineage>
</organism>
<protein>
    <submittedName>
        <fullName evidence="1">Uncharacterized protein</fullName>
    </submittedName>
</protein>
<proteinExistence type="predicted"/>
<dbReference type="EMBL" id="OM046627">
    <property type="protein sequence ID" value="UNA05889.1"/>
    <property type="molecule type" value="Genomic_DNA"/>
</dbReference>
<name>A0AAE9FKM6_9CAUD</name>